<name>A0AAV4PIT5_9ARAC</name>
<sequence>MVSASISAQHDSQKSCSVMDHAAIVMRSDSRNRGTGFCTILFEGPYESLAVVLKEAHQKTITSGSLFENTPSQKTREAALDAWFPRPFWPNTTARSLVRGWIVRPLLCDQILGVLHETLRRSF</sequence>
<comment type="caution">
    <text evidence="1">The sequence shown here is derived from an EMBL/GenBank/DDBJ whole genome shotgun (WGS) entry which is preliminary data.</text>
</comment>
<accession>A0AAV4PIT5</accession>
<dbReference type="Proteomes" id="UP001054837">
    <property type="component" value="Unassembled WGS sequence"/>
</dbReference>
<evidence type="ECO:0000313" key="1">
    <source>
        <dbReference type="EMBL" id="GIX95804.1"/>
    </source>
</evidence>
<proteinExistence type="predicted"/>
<protein>
    <submittedName>
        <fullName evidence="1">Uncharacterized protein</fullName>
    </submittedName>
</protein>
<evidence type="ECO:0000313" key="2">
    <source>
        <dbReference type="Proteomes" id="UP001054837"/>
    </source>
</evidence>
<organism evidence="1 2">
    <name type="scientific">Caerostris darwini</name>
    <dbReference type="NCBI Taxonomy" id="1538125"/>
    <lineage>
        <taxon>Eukaryota</taxon>
        <taxon>Metazoa</taxon>
        <taxon>Ecdysozoa</taxon>
        <taxon>Arthropoda</taxon>
        <taxon>Chelicerata</taxon>
        <taxon>Arachnida</taxon>
        <taxon>Araneae</taxon>
        <taxon>Araneomorphae</taxon>
        <taxon>Entelegynae</taxon>
        <taxon>Araneoidea</taxon>
        <taxon>Araneidae</taxon>
        <taxon>Caerostris</taxon>
    </lineage>
</organism>
<reference evidence="1 2" key="1">
    <citation type="submission" date="2021-06" db="EMBL/GenBank/DDBJ databases">
        <title>Caerostris darwini draft genome.</title>
        <authorList>
            <person name="Kono N."/>
            <person name="Arakawa K."/>
        </authorList>
    </citation>
    <scope>NUCLEOTIDE SEQUENCE [LARGE SCALE GENOMIC DNA]</scope>
</reference>
<gene>
    <name evidence="1" type="ORF">CDAR_289121</name>
</gene>
<dbReference type="EMBL" id="BPLQ01002817">
    <property type="protein sequence ID" value="GIX95804.1"/>
    <property type="molecule type" value="Genomic_DNA"/>
</dbReference>
<dbReference type="AlphaFoldDB" id="A0AAV4PIT5"/>
<keyword evidence="2" id="KW-1185">Reference proteome</keyword>